<dbReference type="InterPro" id="IPR002048">
    <property type="entry name" value="EF_hand_dom"/>
</dbReference>
<keyword evidence="2" id="KW-0677">Repeat</keyword>
<dbReference type="GO" id="GO:0016301">
    <property type="term" value="F:kinase activity"/>
    <property type="evidence" value="ECO:0007669"/>
    <property type="project" value="UniProtKB-KW"/>
</dbReference>
<gene>
    <name evidence="4" type="ORF">G5V65_18935</name>
</gene>
<dbReference type="PROSITE" id="PS00018">
    <property type="entry name" value="EF_HAND_1"/>
    <property type="match status" value="3"/>
</dbReference>
<dbReference type="GO" id="GO:0005509">
    <property type="term" value="F:calcium ion binding"/>
    <property type="evidence" value="ECO:0007669"/>
    <property type="project" value="InterPro"/>
</dbReference>
<proteinExistence type="predicted"/>
<keyword evidence="1" id="KW-0479">Metal-binding</keyword>
<dbReference type="SUPFAM" id="SSF47473">
    <property type="entry name" value="EF-hand"/>
    <property type="match status" value="1"/>
</dbReference>
<feature type="domain" description="EF-hand" evidence="3">
    <location>
        <begin position="91"/>
        <end position="107"/>
    </location>
</feature>
<keyword evidence="4" id="KW-0808">Transferase</keyword>
<protein>
    <submittedName>
        <fullName evidence="4">Histidine kinase</fullName>
    </submittedName>
</protein>
<dbReference type="InterPro" id="IPR011992">
    <property type="entry name" value="EF-hand-dom_pair"/>
</dbReference>
<accession>A0A6M1U2M3</accession>
<evidence type="ECO:0000256" key="2">
    <source>
        <dbReference type="ARBA" id="ARBA00022737"/>
    </source>
</evidence>
<dbReference type="EMBL" id="JAALFE010000027">
    <property type="protein sequence ID" value="NGQ92972.1"/>
    <property type="molecule type" value="Genomic_DNA"/>
</dbReference>
<dbReference type="PANTHER" id="PTHR10827:SF98">
    <property type="entry name" value="45 KDA CALCIUM-BINDING PROTEIN"/>
    <property type="match status" value="1"/>
</dbReference>
<dbReference type="Proteomes" id="UP000474758">
    <property type="component" value="Unassembled WGS sequence"/>
</dbReference>
<sequence length="138" mass="14848">MAGLDFAAVDADKDGKITTAEMDAYRSAQVTAADADKDGKISAAELSAMHMARMQERAERMAARMIERHDADGDGMLTAAEMLTRPAPDRLFEMADIDGDGALSEAEIDAARERMAEMREGRGHGKGRGQHGGGFFNE</sequence>
<evidence type="ECO:0000259" key="3">
    <source>
        <dbReference type="Pfam" id="PF13202"/>
    </source>
</evidence>
<keyword evidence="4" id="KW-0418">Kinase</keyword>
<dbReference type="Pfam" id="PF13202">
    <property type="entry name" value="EF-hand_5"/>
    <property type="match status" value="3"/>
</dbReference>
<name>A0A6M1U2M3_9RHOB</name>
<evidence type="ECO:0000313" key="4">
    <source>
        <dbReference type="EMBL" id="NGQ92972.1"/>
    </source>
</evidence>
<reference evidence="4 5" key="1">
    <citation type="submission" date="2020-02" db="EMBL/GenBank/DDBJ databases">
        <title>Rhodobacter translucens sp. nov., a novel bacterium isolated from activated sludge.</title>
        <authorList>
            <person name="Liu J."/>
        </authorList>
    </citation>
    <scope>NUCLEOTIDE SEQUENCE [LARGE SCALE GENOMIC DNA]</scope>
    <source>
        <strain evidence="4 5">HX-7-19</strain>
    </source>
</reference>
<feature type="domain" description="EF-hand" evidence="3">
    <location>
        <begin position="5"/>
        <end position="22"/>
    </location>
</feature>
<dbReference type="AlphaFoldDB" id="A0A6M1U2M3"/>
<dbReference type="InterPro" id="IPR018247">
    <property type="entry name" value="EF_Hand_1_Ca_BS"/>
</dbReference>
<keyword evidence="5" id="KW-1185">Reference proteome</keyword>
<evidence type="ECO:0000256" key="1">
    <source>
        <dbReference type="ARBA" id="ARBA00022723"/>
    </source>
</evidence>
<evidence type="ECO:0000313" key="5">
    <source>
        <dbReference type="Proteomes" id="UP000474758"/>
    </source>
</evidence>
<dbReference type="Gene3D" id="1.10.238.10">
    <property type="entry name" value="EF-hand"/>
    <property type="match status" value="2"/>
</dbReference>
<dbReference type="PANTHER" id="PTHR10827">
    <property type="entry name" value="RETICULOCALBIN"/>
    <property type="match status" value="1"/>
</dbReference>
<feature type="domain" description="EF-hand" evidence="3">
    <location>
        <begin position="32"/>
        <end position="49"/>
    </location>
</feature>
<comment type="caution">
    <text evidence="4">The sequence shown here is derived from an EMBL/GenBank/DDBJ whole genome shotgun (WGS) entry which is preliminary data.</text>
</comment>
<organism evidence="4 5">
    <name type="scientific">Paragemmobacter kunshanensis</name>
    <dbReference type="NCBI Taxonomy" id="2583234"/>
    <lineage>
        <taxon>Bacteria</taxon>
        <taxon>Pseudomonadati</taxon>
        <taxon>Pseudomonadota</taxon>
        <taxon>Alphaproteobacteria</taxon>
        <taxon>Rhodobacterales</taxon>
        <taxon>Paracoccaceae</taxon>
        <taxon>Paragemmobacter</taxon>
    </lineage>
</organism>